<dbReference type="PANTHER" id="PTHR43045">
    <property type="entry name" value="SHIKIMATE TRANSPORTER"/>
    <property type="match status" value="1"/>
</dbReference>
<sequence>MFVDTFDVYLPALVLPAAMSYFLPPSMSPSTSVTVSTLLFCASLLGRPIGGLIFGNLADRLGRKRVTLIAAGGFTVCTLLLGLLPGYATWGFTVVIGFALLRLVAGIFLGGGYAAPIPLALEHSPRERRGLVGGLIAAAAPAAFVIISLIQVFALQKLPKASFLSWGWRLPFFLGVVLGIVYFVHYLKVSEGNQHYWAQRRAQAKMPLRELLTGEHRKTIGQVFLLTSGYWFAAQMPVSLMPSLLTGELHQDAESVTVLNVINSSITFFVILAFSALGQRIGRKKLLFGISLTVTVATTIAFGLMVVFAERNATFVLVAIFGIIANTLVSGPLGVLITYLNERFPLHIRSTGYSVGYTCGLLLPGLYSFWLLGLGNIMPYRFAPLVLIVLGGVLMTLAMSRSPETNDIVMARPDPVRELQV</sequence>
<feature type="transmembrane region" description="Helical" evidence="7">
    <location>
        <begin position="33"/>
        <end position="54"/>
    </location>
</feature>
<keyword evidence="5 7" id="KW-1133">Transmembrane helix</keyword>
<dbReference type="GO" id="GO:0005886">
    <property type="term" value="C:plasma membrane"/>
    <property type="evidence" value="ECO:0007669"/>
    <property type="project" value="UniProtKB-SubCell"/>
</dbReference>
<dbReference type="InterPro" id="IPR005828">
    <property type="entry name" value="MFS_sugar_transport-like"/>
</dbReference>
<feature type="transmembrane region" description="Helical" evidence="7">
    <location>
        <begin position="286"/>
        <end position="309"/>
    </location>
</feature>
<protein>
    <submittedName>
        <fullName evidence="9">MFS transporter</fullName>
    </submittedName>
</protein>
<comment type="caution">
    <text evidence="9">The sequence shown here is derived from an EMBL/GenBank/DDBJ whole genome shotgun (WGS) entry which is preliminary data.</text>
</comment>
<feature type="transmembrane region" description="Helical" evidence="7">
    <location>
        <begin position="166"/>
        <end position="187"/>
    </location>
</feature>
<organism evidence="9 10">
    <name type="scientific">Amycolatopsis taiwanensis</name>
    <dbReference type="NCBI Taxonomy" id="342230"/>
    <lineage>
        <taxon>Bacteria</taxon>
        <taxon>Bacillati</taxon>
        <taxon>Actinomycetota</taxon>
        <taxon>Actinomycetes</taxon>
        <taxon>Pseudonocardiales</taxon>
        <taxon>Pseudonocardiaceae</taxon>
        <taxon>Amycolatopsis</taxon>
    </lineage>
</organism>
<dbReference type="InterPro" id="IPR036259">
    <property type="entry name" value="MFS_trans_sf"/>
</dbReference>
<feature type="transmembrane region" description="Helical" evidence="7">
    <location>
        <begin position="219"/>
        <end position="238"/>
    </location>
</feature>
<evidence type="ECO:0000259" key="8">
    <source>
        <dbReference type="PROSITE" id="PS50850"/>
    </source>
</evidence>
<feature type="transmembrane region" description="Helical" evidence="7">
    <location>
        <begin position="131"/>
        <end position="154"/>
    </location>
</feature>
<feature type="transmembrane region" description="Helical" evidence="7">
    <location>
        <begin position="258"/>
        <end position="277"/>
    </location>
</feature>
<feature type="transmembrane region" description="Helical" evidence="7">
    <location>
        <begin position="315"/>
        <end position="340"/>
    </location>
</feature>
<evidence type="ECO:0000256" key="5">
    <source>
        <dbReference type="ARBA" id="ARBA00022989"/>
    </source>
</evidence>
<feature type="transmembrane region" description="Helical" evidence="7">
    <location>
        <begin position="352"/>
        <end position="370"/>
    </location>
</feature>
<feature type="domain" description="Major facilitator superfamily (MFS) profile" evidence="8">
    <location>
        <begin position="1"/>
        <end position="404"/>
    </location>
</feature>
<dbReference type="SUPFAM" id="SSF103473">
    <property type="entry name" value="MFS general substrate transporter"/>
    <property type="match status" value="1"/>
</dbReference>
<reference evidence="9" key="1">
    <citation type="submission" date="2023-03" db="EMBL/GenBank/DDBJ databases">
        <title>Amycolatopsis taiwanensis NBRC 103393.</title>
        <authorList>
            <person name="Ichikawa N."/>
            <person name="Sato H."/>
            <person name="Tonouchi N."/>
        </authorList>
    </citation>
    <scope>NUCLEOTIDE SEQUENCE</scope>
    <source>
        <strain evidence="9">NBRC 103393</strain>
    </source>
</reference>
<dbReference type="Pfam" id="PF00083">
    <property type="entry name" value="Sugar_tr"/>
    <property type="match status" value="1"/>
</dbReference>
<evidence type="ECO:0000256" key="3">
    <source>
        <dbReference type="ARBA" id="ARBA00022475"/>
    </source>
</evidence>
<evidence type="ECO:0000313" key="10">
    <source>
        <dbReference type="Proteomes" id="UP001165136"/>
    </source>
</evidence>
<name>A0A9W6VGV7_9PSEU</name>
<keyword evidence="10" id="KW-1185">Reference proteome</keyword>
<dbReference type="AlphaFoldDB" id="A0A9W6VGV7"/>
<evidence type="ECO:0000256" key="6">
    <source>
        <dbReference type="ARBA" id="ARBA00023136"/>
    </source>
</evidence>
<evidence type="ECO:0000313" key="9">
    <source>
        <dbReference type="EMBL" id="GLY66862.1"/>
    </source>
</evidence>
<dbReference type="Gene3D" id="1.20.1250.20">
    <property type="entry name" value="MFS general substrate transporter like domains"/>
    <property type="match status" value="1"/>
</dbReference>
<feature type="transmembrane region" description="Helical" evidence="7">
    <location>
        <begin position="382"/>
        <end position="400"/>
    </location>
</feature>
<dbReference type="PROSITE" id="PS50850">
    <property type="entry name" value="MFS"/>
    <property type="match status" value="1"/>
</dbReference>
<keyword evidence="2" id="KW-0813">Transport</keyword>
<feature type="transmembrane region" description="Helical" evidence="7">
    <location>
        <begin position="90"/>
        <end position="110"/>
    </location>
</feature>
<dbReference type="GO" id="GO:0022857">
    <property type="term" value="F:transmembrane transporter activity"/>
    <property type="evidence" value="ECO:0007669"/>
    <property type="project" value="InterPro"/>
</dbReference>
<dbReference type="Proteomes" id="UP001165136">
    <property type="component" value="Unassembled WGS sequence"/>
</dbReference>
<feature type="transmembrane region" description="Helical" evidence="7">
    <location>
        <begin position="66"/>
        <end position="84"/>
    </location>
</feature>
<dbReference type="PROSITE" id="PS00217">
    <property type="entry name" value="SUGAR_TRANSPORT_2"/>
    <property type="match status" value="1"/>
</dbReference>
<keyword evidence="3" id="KW-1003">Cell membrane</keyword>
<proteinExistence type="predicted"/>
<accession>A0A9W6VGV7</accession>
<evidence type="ECO:0000256" key="4">
    <source>
        <dbReference type="ARBA" id="ARBA00022692"/>
    </source>
</evidence>
<gene>
    <name evidence="9" type="ORF">Atai01_34810</name>
</gene>
<evidence type="ECO:0000256" key="7">
    <source>
        <dbReference type="SAM" id="Phobius"/>
    </source>
</evidence>
<keyword evidence="6 7" id="KW-0472">Membrane</keyword>
<dbReference type="EMBL" id="BSTI01000007">
    <property type="protein sequence ID" value="GLY66862.1"/>
    <property type="molecule type" value="Genomic_DNA"/>
</dbReference>
<dbReference type="PANTHER" id="PTHR43045:SF4">
    <property type="entry name" value="TRANSPORTER YDFJ-RELATED"/>
    <property type="match status" value="1"/>
</dbReference>
<comment type="subcellular location">
    <subcellularLocation>
        <location evidence="1">Cell membrane</location>
        <topology evidence="1">Multi-pass membrane protein</topology>
    </subcellularLocation>
</comment>
<keyword evidence="4 7" id="KW-0812">Transmembrane</keyword>
<dbReference type="InterPro" id="IPR020846">
    <property type="entry name" value="MFS_dom"/>
</dbReference>
<evidence type="ECO:0000256" key="2">
    <source>
        <dbReference type="ARBA" id="ARBA00022448"/>
    </source>
</evidence>
<evidence type="ECO:0000256" key="1">
    <source>
        <dbReference type="ARBA" id="ARBA00004651"/>
    </source>
</evidence>
<dbReference type="InterPro" id="IPR005829">
    <property type="entry name" value="Sugar_transporter_CS"/>
</dbReference>